<keyword evidence="2" id="KW-1185">Reference proteome</keyword>
<organism evidence="1 2">
    <name type="scientific">Spirosoma endophyticum</name>
    <dbReference type="NCBI Taxonomy" id="662367"/>
    <lineage>
        <taxon>Bacteria</taxon>
        <taxon>Pseudomonadati</taxon>
        <taxon>Bacteroidota</taxon>
        <taxon>Cytophagia</taxon>
        <taxon>Cytophagales</taxon>
        <taxon>Cytophagaceae</taxon>
        <taxon>Spirosoma</taxon>
    </lineage>
</organism>
<accession>A0A1I2DTE7</accession>
<gene>
    <name evidence="1" type="ORF">SAMN05216167_12062</name>
</gene>
<dbReference type="AlphaFoldDB" id="A0A1I2DTE7"/>
<evidence type="ECO:0000313" key="2">
    <source>
        <dbReference type="Proteomes" id="UP000198598"/>
    </source>
</evidence>
<dbReference type="EMBL" id="FOLQ01000020">
    <property type="protein sequence ID" value="SFE83835.1"/>
    <property type="molecule type" value="Genomic_DNA"/>
</dbReference>
<reference evidence="1 2" key="1">
    <citation type="submission" date="2016-10" db="EMBL/GenBank/DDBJ databases">
        <authorList>
            <person name="de Groot N.N."/>
        </authorList>
    </citation>
    <scope>NUCLEOTIDE SEQUENCE [LARGE SCALE GENOMIC DNA]</scope>
    <source>
        <strain evidence="1 2">DSM 26130</strain>
    </source>
</reference>
<proteinExistence type="predicted"/>
<evidence type="ECO:0000313" key="1">
    <source>
        <dbReference type="EMBL" id="SFE83835.1"/>
    </source>
</evidence>
<protein>
    <submittedName>
        <fullName evidence="1">Uncharacterized protein</fullName>
    </submittedName>
</protein>
<dbReference type="RefSeq" id="WP_093832948.1">
    <property type="nucleotide sequence ID" value="NZ_FOLQ01000020.1"/>
</dbReference>
<name>A0A1I2DTE7_9BACT</name>
<dbReference type="Proteomes" id="UP000198598">
    <property type="component" value="Unassembled WGS sequence"/>
</dbReference>
<dbReference type="STRING" id="662367.SAMN05216167_12062"/>
<sequence>MPYAPSSSGNTPRALTYAAADAVAALQLGDEVTALLLEFNATLLDEITQASKPHPYKFGFGLVSTLTMRPHADTWSVIKLG</sequence>